<reference evidence="9 10" key="1">
    <citation type="journal article" date="2015" name="Genome Biol. Evol.">
        <title>Phylogenomic analyses indicate that early fungi evolved digesting cell walls of algal ancestors of land plants.</title>
        <authorList>
            <person name="Chang Y."/>
            <person name="Wang S."/>
            <person name="Sekimoto S."/>
            <person name="Aerts A.L."/>
            <person name="Choi C."/>
            <person name="Clum A."/>
            <person name="LaButti K.M."/>
            <person name="Lindquist E.A."/>
            <person name="Yee Ngan C."/>
            <person name="Ohm R.A."/>
            <person name="Salamov A.A."/>
            <person name="Grigoriev I.V."/>
            <person name="Spatafora J.W."/>
            <person name="Berbee M.L."/>
        </authorList>
    </citation>
    <scope>NUCLEOTIDE SEQUENCE [LARGE SCALE GENOMIC DNA]</scope>
    <source>
        <strain evidence="9 10">JEL478</strain>
    </source>
</reference>
<dbReference type="OrthoDB" id="429145at2759"/>
<dbReference type="GO" id="GO:0004089">
    <property type="term" value="F:carbonate dehydratase activity"/>
    <property type="evidence" value="ECO:0007669"/>
    <property type="project" value="UniProtKB-EC"/>
</dbReference>
<proteinExistence type="inferred from homology"/>
<comment type="similarity">
    <text evidence="1">Belongs to the alpha-carbonic anhydrase family.</text>
</comment>
<dbReference type="SUPFAM" id="SSF51069">
    <property type="entry name" value="Carbonic anhydrase"/>
    <property type="match status" value="1"/>
</dbReference>
<feature type="chain" id="PRO_5007295865" description="carbonic anhydrase" evidence="7">
    <location>
        <begin position="20"/>
        <end position="297"/>
    </location>
</feature>
<gene>
    <name evidence="9" type="ORF">M427DRAFT_48867</name>
</gene>
<dbReference type="Pfam" id="PF00194">
    <property type="entry name" value="Carb_anhydrase"/>
    <property type="match status" value="1"/>
</dbReference>
<name>A0A139A0T0_GONPJ</name>
<organism evidence="9 10">
    <name type="scientific">Gonapodya prolifera (strain JEL478)</name>
    <name type="common">Monoblepharis prolifera</name>
    <dbReference type="NCBI Taxonomy" id="1344416"/>
    <lineage>
        <taxon>Eukaryota</taxon>
        <taxon>Fungi</taxon>
        <taxon>Fungi incertae sedis</taxon>
        <taxon>Chytridiomycota</taxon>
        <taxon>Chytridiomycota incertae sedis</taxon>
        <taxon>Monoblepharidomycetes</taxon>
        <taxon>Monoblepharidales</taxon>
        <taxon>Gonapodyaceae</taxon>
        <taxon>Gonapodya</taxon>
    </lineage>
</organism>
<evidence type="ECO:0000256" key="4">
    <source>
        <dbReference type="ARBA" id="ARBA00022833"/>
    </source>
</evidence>
<keyword evidence="7" id="KW-0732">Signal</keyword>
<dbReference type="PANTHER" id="PTHR18952:SF265">
    <property type="entry name" value="CARBONIC ANHYDRASE"/>
    <property type="match status" value="1"/>
</dbReference>
<dbReference type="AlphaFoldDB" id="A0A139A0T0"/>
<dbReference type="PROSITE" id="PS51144">
    <property type="entry name" value="ALPHA_CA_2"/>
    <property type="match status" value="1"/>
</dbReference>
<evidence type="ECO:0000256" key="1">
    <source>
        <dbReference type="ARBA" id="ARBA00010718"/>
    </source>
</evidence>
<evidence type="ECO:0000256" key="7">
    <source>
        <dbReference type="SAM" id="SignalP"/>
    </source>
</evidence>
<dbReference type="GO" id="GO:0008270">
    <property type="term" value="F:zinc ion binding"/>
    <property type="evidence" value="ECO:0007669"/>
    <property type="project" value="InterPro"/>
</dbReference>
<dbReference type="EC" id="4.2.1.1" evidence="2"/>
<dbReference type="CDD" id="cd03124">
    <property type="entry name" value="alpha_CA_prokaryotic_like"/>
    <property type="match status" value="1"/>
</dbReference>
<dbReference type="InterPro" id="IPR036398">
    <property type="entry name" value="CA_dom_sf"/>
</dbReference>
<evidence type="ECO:0000313" key="10">
    <source>
        <dbReference type="Proteomes" id="UP000070544"/>
    </source>
</evidence>
<sequence length="297" mass="32540">MRSILSIAIAATLALASSAHPTPRSVGGVEHNCLASAIMSGDDFRSLRKRNNAAPTLPWSYEGSAGPAFWGSLNPNYTSCSSGKRQSPINFTPNEKISVDAPFELWYPQSFDEVEVENLGATVEVAVPADTAFLKRDNVKYSLVQFHVHTPSETSPHHPRPTLQHHVQDKHYPSEVHFVHRNPANPADLHVVGLFLNRGTPYAEGLTGWLDEWINNVPARKGEHTKVKDFPIGGAAKVLLSSGPFWQYEGSLTTPPCSEGVRWVVANKPLPVDETMLAAVDSLVPFSSRFTQKNQVA</sequence>
<evidence type="ECO:0000259" key="8">
    <source>
        <dbReference type="PROSITE" id="PS51144"/>
    </source>
</evidence>
<dbReference type="PANTHER" id="PTHR18952">
    <property type="entry name" value="CARBONIC ANHYDRASE"/>
    <property type="match status" value="1"/>
</dbReference>
<keyword evidence="4" id="KW-0862">Zinc</keyword>
<keyword evidence="5" id="KW-0456">Lyase</keyword>
<evidence type="ECO:0000256" key="3">
    <source>
        <dbReference type="ARBA" id="ARBA00022723"/>
    </source>
</evidence>
<dbReference type="EMBL" id="KQ965842">
    <property type="protein sequence ID" value="KXS09963.1"/>
    <property type="molecule type" value="Genomic_DNA"/>
</dbReference>
<protein>
    <recommendedName>
        <fullName evidence="2">carbonic anhydrase</fullName>
        <ecNumber evidence="2">4.2.1.1</ecNumber>
    </recommendedName>
</protein>
<dbReference type="STRING" id="1344416.A0A139A0T0"/>
<comment type="catalytic activity">
    <reaction evidence="6">
        <text>hydrogencarbonate + H(+) = CO2 + H2O</text>
        <dbReference type="Rhea" id="RHEA:10748"/>
        <dbReference type="ChEBI" id="CHEBI:15377"/>
        <dbReference type="ChEBI" id="CHEBI:15378"/>
        <dbReference type="ChEBI" id="CHEBI:16526"/>
        <dbReference type="ChEBI" id="CHEBI:17544"/>
        <dbReference type="EC" id="4.2.1.1"/>
    </reaction>
</comment>
<evidence type="ECO:0000256" key="5">
    <source>
        <dbReference type="ARBA" id="ARBA00023239"/>
    </source>
</evidence>
<dbReference type="Gene3D" id="3.10.200.10">
    <property type="entry name" value="Alpha carbonic anhydrase"/>
    <property type="match status" value="1"/>
</dbReference>
<evidence type="ECO:0000256" key="6">
    <source>
        <dbReference type="ARBA" id="ARBA00048348"/>
    </source>
</evidence>
<accession>A0A139A0T0</accession>
<evidence type="ECO:0000313" key="9">
    <source>
        <dbReference type="EMBL" id="KXS09963.1"/>
    </source>
</evidence>
<feature type="signal peptide" evidence="7">
    <location>
        <begin position="1"/>
        <end position="19"/>
    </location>
</feature>
<feature type="domain" description="Alpha-carbonic anhydrase" evidence="8">
    <location>
        <begin position="57"/>
        <end position="297"/>
    </location>
</feature>
<dbReference type="InterPro" id="IPR041891">
    <property type="entry name" value="Alpha_CA_prokaryot-like"/>
</dbReference>
<evidence type="ECO:0000256" key="2">
    <source>
        <dbReference type="ARBA" id="ARBA00012925"/>
    </source>
</evidence>
<keyword evidence="3" id="KW-0479">Metal-binding</keyword>
<dbReference type="SMART" id="SM01057">
    <property type="entry name" value="Carb_anhydrase"/>
    <property type="match status" value="1"/>
</dbReference>
<keyword evidence="10" id="KW-1185">Reference proteome</keyword>
<dbReference type="OMA" id="GHTIQAN"/>
<dbReference type="InterPro" id="IPR023561">
    <property type="entry name" value="Carbonic_anhydrase_a-class"/>
</dbReference>
<dbReference type="InterPro" id="IPR001148">
    <property type="entry name" value="CA_dom"/>
</dbReference>
<dbReference type="Proteomes" id="UP000070544">
    <property type="component" value="Unassembled WGS sequence"/>
</dbReference>